<evidence type="ECO:0008006" key="4">
    <source>
        <dbReference type="Google" id="ProtNLM"/>
    </source>
</evidence>
<dbReference type="EMBL" id="JAXIVS010000003">
    <property type="protein sequence ID" value="MDY7227156.1"/>
    <property type="molecule type" value="Genomic_DNA"/>
</dbReference>
<feature type="chain" id="PRO_5047376759" description="Lipoprotein" evidence="1">
    <location>
        <begin position="28"/>
        <end position="130"/>
    </location>
</feature>
<accession>A0ABU5H1F7</accession>
<organism evidence="2 3">
    <name type="scientific">Hyalangium rubrum</name>
    <dbReference type="NCBI Taxonomy" id="3103134"/>
    <lineage>
        <taxon>Bacteria</taxon>
        <taxon>Pseudomonadati</taxon>
        <taxon>Myxococcota</taxon>
        <taxon>Myxococcia</taxon>
        <taxon>Myxococcales</taxon>
        <taxon>Cystobacterineae</taxon>
        <taxon>Archangiaceae</taxon>
        <taxon>Hyalangium</taxon>
    </lineage>
</organism>
<name>A0ABU5H1F7_9BACT</name>
<feature type="signal peptide" evidence="1">
    <location>
        <begin position="1"/>
        <end position="27"/>
    </location>
</feature>
<sequence length="130" mass="13700">MNHRWVSLAVLVSVVLVGCGGVEPAPASPPASESLKSAAQELVTCSTYCEWEGVSKSCTGTTCTAKQNDWVGCDGQYQYCAWEPLCEGDICDSVHGTECSPDRARLPCCYANYGGQGGCICTGGTWTCTL</sequence>
<evidence type="ECO:0000313" key="3">
    <source>
        <dbReference type="Proteomes" id="UP001291309"/>
    </source>
</evidence>
<evidence type="ECO:0000256" key="1">
    <source>
        <dbReference type="SAM" id="SignalP"/>
    </source>
</evidence>
<gene>
    <name evidence="2" type="ORF">SYV04_12170</name>
</gene>
<reference evidence="2 3" key="1">
    <citation type="submission" date="2023-12" db="EMBL/GenBank/DDBJ databases">
        <title>the genome sequence of Hyalangium sp. s54d21.</title>
        <authorList>
            <person name="Zhang X."/>
        </authorList>
    </citation>
    <scope>NUCLEOTIDE SEQUENCE [LARGE SCALE GENOMIC DNA]</scope>
    <source>
        <strain evidence="3">s54d21</strain>
    </source>
</reference>
<keyword evidence="1" id="KW-0732">Signal</keyword>
<keyword evidence="3" id="KW-1185">Reference proteome</keyword>
<dbReference type="RefSeq" id="WP_321545870.1">
    <property type="nucleotide sequence ID" value="NZ_JAXIVS010000003.1"/>
</dbReference>
<proteinExistence type="predicted"/>
<comment type="caution">
    <text evidence="2">The sequence shown here is derived from an EMBL/GenBank/DDBJ whole genome shotgun (WGS) entry which is preliminary data.</text>
</comment>
<protein>
    <recommendedName>
        <fullName evidence="4">Lipoprotein</fullName>
    </recommendedName>
</protein>
<dbReference type="PROSITE" id="PS51257">
    <property type="entry name" value="PROKAR_LIPOPROTEIN"/>
    <property type="match status" value="1"/>
</dbReference>
<dbReference type="Proteomes" id="UP001291309">
    <property type="component" value="Unassembled WGS sequence"/>
</dbReference>
<evidence type="ECO:0000313" key="2">
    <source>
        <dbReference type="EMBL" id="MDY7227156.1"/>
    </source>
</evidence>